<dbReference type="Pfam" id="PF18803">
    <property type="entry name" value="CxC2"/>
    <property type="match status" value="1"/>
</dbReference>
<name>A0A0C9UZ20_SPHS4</name>
<dbReference type="OrthoDB" id="3004525at2759"/>
<dbReference type="AlphaFoldDB" id="A0A0C9UZ20"/>
<proteinExistence type="predicted"/>
<gene>
    <name evidence="2" type="ORF">M422DRAFT_186825</name>
</gene>
<dbReference type="Proteomes" id="UP000054279">
    <property type="component" value="Unassembled WGS sequence"/>
</dbReference>
<reference evidence="2 3" key="1">
    <citation type="submission" date="2014-06" db="EMBL/GenBank/DDBJ databases">
        <title>Evolutionary Origins and Diversification of the Mycorrhizal Mutualists.</title>
        <authorList>
            <consortium name="DOE Joint Genome Institute"/>
            <consortium name="Mycorrhizal Genomics Consortium"/>
            <person name="Kohler A."/>
            <person name="Kuo A."/>
            <person name="Nagy L.G."/>
            <person name="Floudas D."/>
            <person name="Copeland A."/>
            <person name="Barry K.W."/>
            <person name="Cichocki N."/>
            <person name="Veneault-Fourrey C."/>
            <person name="LaButti K."/>
            <person name="Lindquist E.A."/>
            <person name="Lipzen A."/>
            <person name="Lundell T."/>
            <person name="Morin E."/>
            <person name="Murat C."/>
            <person name="Riley R."/>
            <person name="Ohm R."/>
            <person name="Sun H."/>
            <person name="Tunlid A."/>
            <person name="Henrissat B."/>
            <person name="Grigoriev I.V."/>
            <person name="Hibbett D.S."/>
            <person name="Martin F."/>
        </authorList>
    </citation>
    <scope>NUCLEOTIDE SEQUENCE [LARGE SCALE GENOMIC DNA]</scope>
    <source>
        <strain evidence="2 3">SS14</strain>
    </source>
</reference>
<evidence type="ECO:0000313" key="2">
    <source>
        <dbReference type="EMBL" id="KIJ30661.1"/>
    </source>
</evidence>
<dbReference type="EMBL" id="KN837256">
    <property type="protein sequence ID" value="KIJ30661.1"/>
    <property type="molecule type" value="Genomic_DNA"/>
</dbReference>
<protein>
    <recommendedName>
        <fullName evidence="1">CxC2-like cysteine cluster KDZ transposase-associated domain-containing protein</fullName>
    </recommendedName>
</protein>
<feature type="domain" description="CxC2-like cysteine cluster KDZ transposase-associated" evidence="1">
    <location>
        <begin position="13"/>
        <end position="118"/>
    </location>
</feature>
<sequence length="211" mass="24332">MKWNGNYYEKTTLSHLGLVWYLSHDGKPCPYVYEGTGIQEMTILDINGFHKVSVGYCQCSRGPDMPEQLLLAKVFPATLLRPQTVFSIRSLKLFHMLHLTAHTNVWDFIAMMHRQTDCLDIKSLHATYQQFNFVQRQWRIIRAWRCSGRTTLENPKSAISLAIPCVSCPIPNVNLPSNWDIHPDRCQGTPPDFRPEPFRPELSLASSTLWK</sequence>
<organism evidence="2 3">
    <name type="scientific">Sphaerobolus stellatus (strain SS14)</name>
    <dbReference type="NCBI Taxonomy" id="990650"/>
    <lineage>
        <taxon>Eukaryota</taxon>
        <taxon>Fungi</taxon>
        <taxon>Dikarya</taxon>
        <taxon>Basidiomycota</taxon>
        <taxon>Agaricomycotina</taxon>
        <taxon>Agaricomycetes</taxon>
        <taxon>Phallomycetidae</taxon>
        <taxon>Geastrales</taxon>
        <taxon>Sphaerobolaceae</taxon>
        <taxon>Sphaerobolus</taxon>
    </lineage>
</organism>
<accession>A0A0C9UZ20</accession>
<keyword evidence="3" id="KW-1185">Reference proteome</keyword>
<dbReference type="HOGENOM" id="CLU_003703_1_0_1"/>
<dbReference type="InterPro" id="IPR041457">
    <property type="entry name" value="CxC2_KDZ-assoc"/>
</dbReference>
<evidence type="ECO:0000313" key="3">
    <source>
        <dbReference type="Proteomes" id="UP000054279"/>
    </source>
</evidence>
<evidence type="ECO:0000259" key="1">
    <source>
        <dbReference type="Pfam" id="PF18803"/>
    </source>
</evidence>